<reference evidence="4 5" key="1">
    <citation type="submission" date="2019-12" db="EMBL/GenBank/DDBJ databases">
        <title>Genomic-based taxomic classification of the family Erythrobacteraceae.</title>
        <authorList>
            <person name="Xu L."/>
        </authorList>
    </citation>
    <scope>NUCLEOTIDE SEQUENCE [LARGE SCALE GENOMIC DNA]</scope>
    <source>
        <strain evidence="4 5">DSM 16225</strain>
    </source>
</reference>
<comment type="caution">
    <text evidence="4">The sequence shown here is derived from an EMBL/GenBank/DDBJ whole genome shotgun (WGS) entry which is preliminary data.</text>
</comment>
<dbReference type="PROSITE" id="PS51257">
    <property type="entry name" value="PROKAR_LIPOPROTEIN"/>
    <property type="match status" value="1"/>
</dbReference>
<name>A0A844XYB1_9SPHN</name>
<dbReference type="EMBL" id="WTYF01000003">
    <property type="protein sequence ID" value="MXO49902.1"/>
    <property type="molecule type" value="Genomic_DNA"/>
</dbReference>
<dbReference type="AlphaFoldDB" id="A0A844XYB1"/>
<organism evidence="4 5">
    <name type="scientific">Qipengyuania gaetbuli</name>
    <dbReference type="NCBI Taxonomy" id="266952"/>
    <lineage>
        <taxon>Bacteria</taxon>
        <taxon>Pseudomonadati</taxon>
        <taxon>Pseudomonadota</taxon>
        <taxon>Alphaproteobacteria</taxon>
        <taxon>Sphingomonadales</taxon>
        <taxon>Erythrobacteraceae</taxon>
        <taxon>Qipengyuania</taxon>
    </lineage>
</organism>
<evidence type="ECO:0000259" key="3">
    <source>
        <dbReference type="Pfam" id="PF13739"/>
    </source>
</evidence>
<dbReference type="Proteomes" id="UP000444185">
    <property type="component" value="Unassembled WGS sequence"/>
</dbReference>
<accession>A0A844XYB1</accession>
<proteinExistence type="predicted"/>
<keyword evidence="5" id="KW-1185">Reference proteome</keyword>
<evidence type="ECO:0000256" key="1">
    <source>
        <dbReference type="SAM" id="MobiDB-lite"/>
    </source>
</evidence>
<feature type="domain" description="Deacetylase PdaC" evidence="3">
    <location>
        <begin position="62"/>
        <end position="150"/>
    </location>
</feature>
<feature type="region of interest" description="Disordered" evidence="1">
    <location>
        <begin position="18"/>
        <end position="46"/>
    </location>
</feature>
<dbReference type="OrthoDB" id="4760806at2"/>
<dbReference type="Gene3D" id="3.30.565.40">
    <property type="entry name" value="Fervidobacterium nodosum Rt17-B1 like"/>
    <property type="match status" value="1"/>
</dbReference>
<feature type="signal peptide" evidence="2">
    <location>
        <begin position="1"/>
        <end position="25"/>
    </location>
</feature>
<sequence>MRRSLFLISLALSSAACSQSPAENAADEPAPAATADAAADAGAPAADTAKAVDFEDDDKEGEAVREFAYKWPSAVSATPALAKRLTAEREKALAEQKAEWAEALQTSPEGCISCVNRGYEVEWKVVADIPGWLSLSQDLYVFTGGAHGNYGRSSMVWNRATGEGVDGIALFKSPVTLENALGRKLCDALDRQRERKRGMKVDRAAGGIFDDCPGLDEASVFVGSSDGEHFDRIGIYFGPYVAGSYAEGAYELNFPVTASVLDAVKPEFAEAFRVAR</sequence>
<evidence type="ECO:0000256" key="2">
    <source>
        <dbReference type="SAM" id="SignalP"/>
    </source>
</evidence>
<evidence type="ECO:0000313" key="5">
    <source>
        <dbReference type="Proteomes" id="UP000444185"/>
    </source>
</evidence>
<dbReference type="InterPro" id="IPR025303">
    <property type="entry name" value="PdaC"/>
</dbReference>
<feature type="chain" id="PRO_5032811007" evidence="2">
    <location>
        <begin position="26"/>
        <end position="276"/>
    </location>
</feature>
<keyword evidence="2" id="KW-0732">Signal</keyword>
<evidence type="ECO:0000313" key="4">
    <source>
        <dbReference type="EMBL" id="MXO49902.1"/>
    </source>
</evidence>
<dbReference type="Pfam" id="PF13739">
    <property type="entry name" value="PdaC"/>
    <property type="match status" value="1"/>
</dbReference>
<protein>
    <submittedName>
        <fullName evidence="4">DUF4163 domain-containing protein</fullName>
    </submittedName>
</protein>
<gene>
    <name evidence="4" type="ORF">GRI42_01130</name>
</gene>
<dbReference type="RefSeq" id="WP_160606235.1">
    <property type="nucleotide sequence ID" value="NZ_WTYF01000003.1"/>
</dbReference>